<dbReference type="PANTHER" id="PTHR39176:SF1">
    <property type="entry name" value="PERIPLASMIC PROTEIN"/>
    <property type="match status" value="1"/>
</dbReference>
<reference evidence="2 3" key="1">
    <citation type="journal article" date="2019" name="J Genomics">
        <title>The Draft Genome of a Hydrogen-producing Cyanobacterium, Arthrospira platensis NIES-46.</title>
        <authorList>
            <person name="Suzuki S."/>
            <person name="Yamaguchi H."/>
            <person name="Kawachi M."/>
        </authorList>
    </citation>
    <scope>NUCLEOTIDE SEQUENCE [LARGE SCALE GENOMIC DNA]</scope>
    <source>
        <strain evidence="2 3">NIES-46</strain>
    </source>
</reference>
<dbReference type="RefSeq" id="WP_014276039.1">
    <property type="nucleotide sequence ID" value="NZ_BIMW01000037.1"/>
</dbReference>
<accession>A0A5M3T4P0</accession>
<evidence type="ECO:0000313" key="3">
    <source>
        <dbReference type="Proteomes" id="UP000326169"/>
    </source>
</evidence>
<dbReference type="InterPro" id="IPR009739">
    <property type="entry name" value="LprI-like_N"/>
</dbReference>
<dbReference type="Proteomes" id="UP000326169">
    <property type="component" value="Unassembled WGS sequence"/>
</dbReference>
<name>A0A5M3T4P0_LIMPL</name>
<dbReference type="PANTHER" id="PTHR39176">
    <property type="entry name" value="PERIPLASMIC PROTEIN-RELATED"/>
    <property type="match status" value="1"/>
</dbReference>
<feature type="domain" description="Lysozyme inhibitor LprI-like N-terminal" evidence="1">
    <location>
        <begin position="34"/>
        <end position="126"/>
    </location>
</feature>
<gene>
    <name evidence="2" type="ORF">NIES46_08070</name>
</gene>
<organism evidence="2 3">
    <name type="scientific">Limnospira platensis NIES-46</name>
    <dbReference type="NCBI Taxonomy" id="1236695"/>
    <lineage>
        <taxon>Bacteria</taxon>
        <taxon>Bacillati</taxon>
        <taxon>Cyanobacteriota</taxon>
        <taxon>Cyanophyceae</taxon>
        <taxon>Oscillatoriophycideae</taxon>
        <taxon>Oscillatoriales</taxon>
        <taxon>Sirenicapillariaceae</taxon>
        <taxon>Limnospira</taxon>
    </lineage>
</organism>
<proteinExistence type="predicted"/>
<dbReference type="Gene3D" id="1.20.1270.180">
    <property type="match status" value="2"/>
</dbReference>
<dbReference type="Pfam" id="PF07007">
    <property type="entry name" value="LprI"/>
    <property type="match status" value="2"/>
</dbReference>
<evidence type="ECO:0000259" key="1">
    <source>
        <dbReference type="Pfam" id="PF07007"/>
    </source>
</evidence>
<evidence type="ECO:0000313" key="2">
    <source>
        <dbReference type="EMBL" id="GCE92766.1"/>
    </source>
</evidence>
<comment type="caution">
    <text evidence="2">The sequence shown here is derived from an EMBL/GenBank/DDBJ whole genome shotgun (WGS) entry which is preliminary data.</text>
</comment>
<feature type="domain" description="Lysozyme inhibitor LprI-like N-terminal" evidence="1">
    <location>
        <begin position="143"/>
        <end position="211"/>
    </location>
</feature>
<sequence>MLNKRYLFGVLIYTGTYLVGFFGANHQVNAQSHCEGMNTQADLSACAIEKYRNADAQLNSTYQRLTSMISADRRQKLVQAQLAWIQFRDNQCSFVSSATRGGRGGSMSPVIVYSCLTLLTQNRTNDFNHYIQSQLPKPLNANNLGQSERSMNSMYLTIAMNLSGEAQTNLNRSQSSWFNFRNLNCQFEGTFASTGQNLCLTRMAQERYESLYKNH</sequence>
<protein>
    <recommendedName>
        <fullName evidence="1">Lysozyme inhibitor LprI-like N-terminal domain-containing protein</fullName>
    </recommendedName>
</protein>
<dbReference type="GeneID" id="301681728"/>
<keyword evidence="3" id="KW-1185">Reference proteome</keyword>
<dbReference type="EMBL" id="BIMW01000037">
    <property type="protein sequence ID" value="GCE92766.1"/>
    <property type="molecule type" value="Genomic_DNA"/>
</dbReference>